<evidence type="ECO:0000313" key="2">
    <source>
        <dbReference type="EMBL" id="GAA3617454.1"/>
    </source>
</evidence>
<keyword evidence="2" id="KW-0540">Nuclease</keyword>
<gene>
    <name evidence="2" type="ORF">GCM10022223_37590</name>
</gene>
<sequence length="262" mass="27754">MTNPGESLRLASLNLFSGRTAQGVAAGTEALSAAAVTLDVDVLACQEVDLGQARSGLDHTSVLAAALDTRWARFEPTVLGTPGETWVPYSGGPVDGPAYGICLISRIQVLTWHTLTMEPARGRFPLPVPGRPPRLVWLKDEPRVALAARLANGVTVVCTHLSFVPGVNVRQLRRLRTWVAEFADGPVVVLGDLNLPPLPVRALTGWTPLVNTPTFPGWRPGVQLDHVLGVGLPPGTRARGAGVADLPVGDHRAVRVVLDLPG</sequence>
<dbReference type="InterPro" id="IPR036691">
    <property type="entry name" value="Endo/exonu/phosph_ase_sf"/>
</dbReference>
<comment type="caution">
    <text evidence="2">The sequence shown here is derived from an EMBL/GenBank/DDBJ whole genome shotgun (WGS) entry which is preliminary data.</text>
</comment>
<dbReference type="InterPro" id="IPR005135">
    <property type="entry name" value="Endo/exonuclease/phosphatase"/>
</dbReference>
<keyword evidence="2" id="KW-0378">Hydrolase</keyword>
<proteinExistence type="predicted"/>
<evidence type="ECO:0000313" key="3">
    <source>
        <dbReference type="Proteomes" id="UP001501074"/>
    </source>
</evidence>
<dbReference type="Pfam" id="PF03372">
    <property type="entry name" value="Exo_endo_phos"/>
    <property type="match status" value="1"/>
</dbReference>
<dbReference type="EMBL" id="BAAAZO010000006">
    <property type="protein sequence ID" value="GAA3617454.1"/>
    <property type="molecule type" value="Genomic_DNA"/>
</dbReference>
<dbReference type="SUPFAM" id="SSF56219">
    <property type="entry name" value="DNase I-like"/>
    <property type="match status" value="1"/>
</dbReference>
<reference evidence="3" key="1">
    <citation type="journal article" date="2019" name="Int. J. Syst. Evol. Microbiol.">
        <title>The Global Catalogue of Microorganisms (GCM) 10K type strain sequencing project: providing services to taxonomists for standard genome sequencing and annotation.</title>
        <authorList>
            <consortium name="The Broad Institute Genomics Platform"/>
            <consortium name="The Broad Institute Genome Sequencing Center for Infectious Disease"/>
            <person name="Wu L."/>
            <person name="Ma J."/>
        </authorList>
    </citation>
    <scope>NUCLEOTIDE SEQUENCE [LARGE SCALE GENOMIC DNA]</scope>
    <source>
        <strain evidence="3">JCM 16902</strain>
    </source>
</reference>
<accession>A0ABP6ZU49</accession>
<keyword evidence="2" id="KW-0255">Endonuclease</keyword>
<dbReference type="RefSeq" id="WP_231482457.1">
    <property type="nucleotide sequence ID" value="NZ_BAAAZO010000006.1"/>
</dbReference>
<organism evidence="2 3">
    <name type="scientific">Kineosporia mesophila</name>
    <dbReference type="NCBI Taxonomy" id="566012"/>
    <lineage>
        <taxon>Bacteria</taxon>
        <taxon>Bacillati</taxon>
        <taxon>Actinomycetota</taxon>
        <taxon>Actinomycetes</taxon>
        <taxon>Kineosporiales</taxon>
        <taxon>Kineosporiaceae</taxon>
        <taxon>Kineosporia</taxon>
    </lineage>
</organism>
<dbReference type="GO" id="GO:0004519">
    <property type="term" value="F:endonuclease activity"/>
    <property type="evidence" value="ECO:0007669"/>
    <property type="project" value="UniProtKB-KW"/>
</dbReference>
<feature type="domain" description="Endonuclease/exonuclease/phosphatase" evidence="1">
    <location>
        <begin position="11"/>
        <end position="244"/>
    </location>
</feature>
<evidence type="ECO:0000259" key="1">
    <source>
        <dbReference type="Pfam" id="PF03372"/>
    </source>
</evidence>
<protein>
    <submittedName>
        <fullName evidence="2">Endonuclease/exonuclease/phosphatase family protein</fullName>
    </submittedName>
</protein>
<dbReference type="Gene3D" id="3.60.10.10">
    <property type="entry name" value="Endonuclease/exonuclease/phosphatase"/>
    <property type="match status" value="1"/>
</dbReference>
<name>A0ABP6ZU49_9ACTN</name>
<dbReference type="Proteomes" id="UP001501074">
    <property type="component" value="Unassembled WGS sequence"/>
</dbReference>
<keyword evidence="3" id="KW-1185">Reference proteome</keyword>